<gene>
    <name evidence="1" type="ORF">A3J66_00760</name>
</gene>
<proteinExistence type="predicted"/>
<accession>A0A1F6LZA1</accession>
<dbReference type="EMBL" id="MFQB01000055">
    <property type="protein sequence ID" value="OGH64613.1"/>
    <property type="molecule type" value="Genomic_DNA"/>
</dbReference>
<evidence type="ECO:0000313" key="1">
    <source>
        <dbReference type="EMBL" id="OGH64613.1"/>
    </source>
</evidence>
<protein>
    <recommendedName>
        <fullName evidence="3">50S ribosomal protein L7/L12</fullName>
    </recommendedName>
</protein>
<name>A0A1F6LZA1_9BACT</name>
<dbReference type="Proteomes" id="UP000176282">
    <property type="component" value="Unassembled WGS sequence"/>
</dbReference>
<evidence type="ECO:0000313" key="2">
    <source>
        <dbReference type="Proteomes" id="UP000176282"/>
    </source>
</evidence>
<reference evidence="1 2" key="1">
    <citation type="journal article" date="2016" name="Nat. Commun.">
        <title>Thousands of microbial genomes shed light on interconnected biogeochemical processes in an aquifer system.</title>
        <authorList>
            <person name="Anantharaman K."/>
            <person name="Brown C.T."/>
            <person name="Hug L.A."/>
            <person name="Sharon I."/>
            <person name="Castelle C.J."/>
            <person name="Probst A.J."/>
            <person name="Thomas B.C."/>
            <person name="Singh A."/>
            <person name="Wilkins M.J."/>
            <person name="Karaoz U."/>
            <person name="Brodie E.L."/>
            <person name="Williams K.H."/>
            <person name="Hubbard S.S."/>
            <person name="Banfield J.F."/>
        </authorList>
    </citation>
    <scope>NUCLEOTIDE SEQUENCE [LARGE SCALE GENOMIC DNA]</scope>
</reference>
<dbReference type="AlphaFoldDB" id="A0A1F6LZA1"/>
<comment type="caution">
    <text evidence="1">The sequence shown here is derived from an EMBL/GenBank/DDBJ whole genome shotgun (WGS) entry which is preliminary data.</text>
</comment>
<evidence type="ECO:0008006" key="3">
    <source>
        <dbReference type="Google" id="ProtNLM"/>
    </source>
</evidence>
<sequence length="225" mass="24668">MECLSELIKNKIIFVKPQTNTNMQKDDLLSADLQLDSFLNSTEVPAHTETTVSVSPAEVEQIKATLYSMKDTIDTLLRSLSGNKTLGKIETTKVFSSPNIEEGQVIEGVFSGEHMVGADGKEYPVPANYASKSKLVEGDMMKLTISPRGTFIYKQIGPIARQRVRGELLADPQLAQWSVLAGGRVYKILTASVTFHKGQVGDDVILLIPEDGESQWGAVENIIKK</sequence>
<dbReference type="STRING" id="1798680.A3J66_00760"/>
<organism evidence="1 2">
    <name type="scientific">Candidatus Magasanikbacteria bacterium RIFCSPHIGHO2_02_FULL_47_14</name>
    <dbReference type="NCBI Taxonomy" id="1798680"/>
    <lineage>
        <taxon>Bacteria</taxon>
        <taxon>Candidatus Magasanikiibacteriota</taxon>
    </lineage>
</organism>